<dbReference type="Proteomes" id="UP000077202">
    <property type="component" value="Unassembled WGS sequence"/>
</dbReference>
<sequence>MEDTAEDSLIPGLPEDIASQCLARVPLTSLWGVCKRWQEMVDKSEEFHFARSERGKTEMKWLYTLVRTKEGRFAWNAFDPLNERWHALPDMPETVDFQLTSPGSIGMSHAVQCVSTRNKLVMVAGLKSAQGAGGSQSWSQLEPALQQPWVFDPKIRQWKKGQDFSTPRKWCVCGVSGDKVYVASGSGQQWDMGLSRTTEMYDIDADSWAILPDLESSKFSGEAISAVNVEGNLHIVSGRGVFMKEGAVFCPVSKKWSKMRPGLKRGWTMNCVSVNNRFFAIDEALGKLSTYDADTDSWKIVLENPQLKDMTNVVTSDGLICGLIDPATANPEADGCTLRIVDVTVDPPVSFTHTVPQGRVVSLQILAKMNMTFLLKDVNEVAACEASVCQVELVATSADEHVGTAG</sequence>
<dbReference type="EMBL" id="LVLJ01003016">
    <property type="protein sequence ID" value="OAE22909.1"/>
    <property type="molecule type" value="Genomic_DNA"/>
</dbReference>
<evidence type="ECO:0008006" key="3">
    <source>
        <dbReference type="Google" id="ProtNLM"/>
    </source>
</evidence>
<dbReference type="PANTHER" id="PTHR47590">
    <property type="entry name" value="F-BOX/KELCH-REPEAT PROTEIN SKIP25"/>
    <property type="match status" value="1"/>
</dbReference>
<organism evidence="1 2">
    <name type="scientific">Marchantia polymorpha subsp. ruderalis</name>
    <dbReference type="NCBI Taxonomy" id="1480154"/>
    <lineage>
        <taxon>Eukaryota</taxon>
        <taxon>Viridiplantae</taxon>
        <taxon>Streptophyta</taxon>
        <taxon>Embryophyta</taxon>
        <taxon>Marchantiophyta</taxon>
        <taxon>Marchantiopsida</taxon>
        <taxon>Marchantiidae</taxon>
        <taxon>Marchantiales</taxon>
        <taxon>Marchantiaceae</taxon>
        <taxon>Marchantia</taxon>
    </lineage>
</organism>
<reference evidence="1" key="1">
    <citation type="submission" date="2016-03" db="EMBL/GenBank/DDBJ databases">
        <title>Mechanisms controlling the formation of the plant cell surface in tip-growing cells are functionally conserved among land plants.</title>
        <authorList>
            <person name="Honkanen S."/>
            <person name="Jones V.A."/>
            <person name="Morieri G."/>
            <person name="Champion C."/>
            <person name="Hetherington A.J."/>
            <person name="Kelly S."/>
            <person name="Saint-Marcoux D."/>
            <person name="Proust H."/>
            <person name="Prescott H."/>
            <person name="Dolan L."/>
        </authorList>
    </citation>
    <scope>NUCLEOTIDE SEQUENCE [LARGE SCALE GENOMIC DNA]</scope>
    <source>
        <tissue evidence="1">Whole gametophyte</tissue>
    </source>
</reference>
<comment type="caution">
    <text evidence="1">The sequence shown here is derived from an EMBL/GenBank/DDBJ whole genome shotgun (WGS) entry which is preliminary data.</text>
</comment>
<keyword evidence="2" id="KW-1185">Reference proteome</keyword>
<dbReference type="Gene3D" id="2.120.10.80">
    <property type="entry name" value="Kelch-type beta propeller"/>
    <property type="match status" value="1"/>
</dbReference>
<accession>A0A176VPU6</accession>
<dbReference type="CDD" id="cd22152">
    <property type="entry name" value="F-box_AtAFR-like"/>
    <property type="match status" value="1"/>
</dbReference>
<evidence type="ECO:0000313" key="2">
    <source>
        <dbReference type="Proteomes" id="UP000077202"/>
    </source>
</evidence>
<gene>
    <name evidence="1" type="ORF">AXG93_2777s1010</name>
</gene>
<proteinExistence type="predicted"/>
<dbReference type="InterPro" id="IPR015915">
    <property type="entry name" value="Kelch-typ_b-propeller"/>
</dbReference>
<protein>
    <recommendedName>
        <fullName evidence="3">F-box domain-containing protein</fullName>
    </recommendedName>
</protein>
<dbReference type="AlphaFoldDB" id="A0A176VPU6"/>
<name>A0A176VPU6_MARPO</name>
<dbReference type="SUPFAM" id="SSF117281">
    <property type="entry name" value="Kelch motif"/>
    <property type="match status" value="1"/>
</dbReference>
<dbReference type="PANTHER" id="PTHR47590:SF7">
    <property type="entry name" value="OS06G0711700 PROTEIN"/>
    <property type="match status" value="1"/>
</dbReference>
<evidence type="ECO:0000313" key="1">
    <source>
        <dbReference type="EMBL" id="OAE22909.1"/>
    </source>
</evidence>